<keyword evidence="1" id="KW-0472">Membrane</keyword>
<keyword evidence="1" id="KW-1133">Transmembrane helix</keyword>
<proteinExistence type="predicted"/>
<evidence type="ECO:0000313" key="2">
    <source>
        <dbReference type="EMBL" id="KAK4654241.1"/>
    </source>
</evidence>
<reference evidence="2 3" key="1">
    <citation type="journal article" date="2023" name="bioRxiv">
        <title>High-quality genome assemblies of four members of thePodospora anserinaspecies complex.</title>
        <authorList>
            <person name="Ament-Velasquez S.L."/>
            <person name="Vogan A.A."/>
            <person name="Wallerman O."/>
            <person name="Hartmann F."/>
            <person name="Gautier V."/>
            <person name="Silar P."/>
            <person name="Giraud T."/>
            <person name="Johannesson H."/>
        </authorList>
    </citation>
    <scope>NUCLEOTIDE SEQUENCE [LARGE SCALE GENOMIC DNA]</scope>
    <source>
        <strain evidence="2 3">CBS 415.72m</strain>
    </source>
</reference>
<dbReference type="Proteomes" id="UP001323405">
    <property type="component" value="Unassembled WGS sequence"/>
</dbReference>
<evidence type="ECO:0000313" key="3">
    <source>
        <dbReference type="Proteomes" id="UP001323405"/>
    </source>
</evidence>
<dbReference type="GeneID" id="87903298"/>
<keyword evidence="1" id="KW-0812">Transmembrane</keyword>
<dbReference type="EMBL" id="JAFFHA010000006">
    <property type="protein sequence ID" value="KAK4654241.1"/>
    <property type="molecule type" value="Genomic_DNA"/>
</dbReference>
<sequence>MAFRRYGNFNFLMRPLAPARMEEAILKRFQALDDSSGVLTEWKPAFGYNSREAAHLRALGPGDTPQRNRPIGPRIPHLNAIVPIATLAAALTLIPSWHHSLPGHGSTEDPNFWVAIQSSIMLWLGLFTALLPVYNR</sequence>
<comment type="caution">
    <text evidence="2">The sequence shown here is derived from an EMBL/GenBank/DDBJ whole genome shotgun (WGS) entry which is preliminary data.</text>
</comment>
<accession>A0ABR0GES6</accession>
<protein>
    <submittedName>
        <fullName evidence="2">Uncharacterized protein</fullName>
    </submittedName>
</protein>
<dbReference type="RefSeq" id="XP_062743216.1">
    <property type="nucleotide sequence ID" value="XM_062883644.1"/>
</dbReference>
<gene>
    <name evidence="2" type="ORF">QC762_0063540</name>
</gene>
<evidence type="ECO:0000256" key="1">
    <source>
        <dbReference type="SAM" id="Phobius"/>
    </source>
</evidence>
<feature type="transmembrane region" description="Helical" evidence="1">
    <location>
        <begin position="112"/>
        <end position="134"/>
    </location>
</feature>
<keyword evidence="3" id="KW-1185">Reference proteome</keyword>
<name>A0ABR0GES6_9PEZI</name>
<feature type="transmembrane region" description="Helical" evidence="1">
    <location>
        <begin position="77"/>
        <end position="97"/>
    </location>
</feature>
<organism evidence="2 3">
    <name type="scientific">Podospora pseudocomata</name>
    <dbReference type="NCBI Taxonomy" id="2093779"/>
    <lineage>
        <taxon>Eukaryota</taxon>
        <taxon>Fungi</taxon>
        <taxon>Dikarya</taxon>
        <taxon>Ascomycota</taxon>
        <taxon>Pezizomycotina</taxon>
        <taxon>Sordariomycetes</taxon>
        <taxon>Sordariomycetidae</taxon>
        <taxon>Sordariales</taxon>
        <taxon>Podosporaceae</taxon>
        <taxon>Podospora</taxon>
    </lineage>
</organism>